<evidence type="ECO:0000256" key="2">
    <source>
        <dbReference type="ARBA" id="ARBA00022833"/>
    </source>
</evidence>
<organism evidence="4 5">
    <name type="scientific">Tropilaelaps mercedesae</name>
    <dbReference type="NCBI Taxonomy" id="418985"/>
    <lineage>
        <taxon>Eukaryota</taxon>
        <taxon>Metazoa</taxon>
        <taxon>Ecdysozoa</taxon>
        <taxon>Arthropoda</taxon>
        <taxon>Chelicerata</taxon>
        <taxon>Arachnida</taxon>
        <taxon>Acari</taxon>
        <taxon>Parasitiformes</taxon>
        <taxon>Mesostigmata</taxon>
        <taxon>Gamasina</taxon>
        <taxon>Dermanyssoidea</taxon>
        <taxon>Laelapidae</taxon>
        <taxon>Tropilaelaps</taxon>
    </lineage>
</organism>
<dbReference type="GO" id="GO:0048205">
    <property type="term" value="P:COPI coating of Golgi vesicle"/>
    <property type="evidence" value="ECO:0007669"/>
    <property type="project" value="TreeGrafter"/>
</dbReference>
<evidence type="ECO:0000313" key="4">
    <source>
        <dbReference type="EMBL" id="OQR70792.1"/>
    </source>
</evidence>
<gene>
    <name evidence="4" type="ORF">BIW11_11397</name>
</gene>
<dbReference type="Proteomes" id="UP000192247">
    <property type="component" value="Unassembled WGS sequence"/>
</dbReference>
<name>A0A1V9XBS3_9ACAR</name>
<feature type="compositionally biased region" description="Low complexity" evidence="3">
    <location>
        <begin position="54"/>
        <end position="69"/>
    </location>
</feature>
<feature type="region of interest" description="Disordered" evidence="3">
    <location>
        <begin position="277"/>
        <end position="310"/>
    </location>
</feature>
<feature type="region of interest" description="Disordered" evidence="3">
    <location>
        <begin position="175"/>
        <end position="261"/>
    </location>
</feature>
<proteinExistence type="predicted"/>
<dbReference type="PANTHER" id="PTHR45686:SF4">
    <property type="entry name" value="ADP-RIBOSYLATION FACTOR GTPASE ACTIVATING PROTEIN 3, ISOFORM H"/>
    <property type="match status" value="1"/>
</dbReference>
<dbReference type="PANTHER" id="PTHR45686">
    <property type="entry name" value="ADP-RIBOSYLATION FACTOR GTPASE ACTIVATING PROTEIN 3, ISOFORM H-RELATED"/>
    <property type="match status" value="1"/>
</dbReference>
<feature type="compositionally biased region" description="Gly residues" evidence="3">
    <location>
        <begin position="99"/>
        <end position="119"/>
    </location>
</feature>
<dbReference type="InParanoid" id="A0A1V9XBS3"/>
<evidence type="ECO:0000256" key="1">
    <source>
        <dbReference type="ARBA" id="ARBA00022723"/>
    </source>
</evidence>
<evidence type="ECO:0000313" key="5">
    <source>
        <dbReference type="Proteomes" id="UP000192247"/>
    </source>
</evidence>
<accession>A0A1V9XBS3</accession>
<keyword evidence="2" id="KW-0862">Zinc</keyword>
<dbReference type="FunCoup" id="A0A1V9XBS3">
    <property type="interactions" value="1386"/>
</dbReference>
<feature type="compositionally biased region" description="Polar residues" evidence="3">
    <location>
        <begin position="36"/>
        <end position="53"/>
    </location>
</feature>
<sequence length="490" mass="52647">LGEQPSGGVPRQDSLDFFEQHTSEPTQRLEEASQDCLFSNSNNNFQTSDQQQKNNNNNVIIDSNSGNIGSDHRESRAGGDGSGNFVESGKPQGTTGAKKIGGLGAKRIGGLGARKAGGLGAQKASVNFDELEREAKQREEIRQQMEAQQKLSIVQKKEQQEKQLANMRLAYQDISAAQKKKEQQMRSMDPKKAEQVERLGMGFGGGQGISHSALSDMKVISQDEPRGSNRDGSHWGGGRSTKSGIVIDHATAEEVEDDDDDEYTVIAFRRLTYGGPPKYSDSPFSHNAKNNPSSNNNNENTGSRDLSKTGLDWMVEPKDPSWGKSDFQWLEEYIENPETKKNTISSTTVDFSFSSSVAKSSFESAPSRSMAKSSTVGAFSGNASSGGAPEAVKKFANAKSISSDQFFGGDQANDYETRANLSRFEGSNAISSSDYFGNGQSGSTGSSAGAISAHAPNLYEIKEGLRDGATKVATRLSSIASGVMSSLQDF</sequence>
<keyword evidence="1" id="KW-0479">Metal-binding</keyword>
<feature type="compositionally biased region" description="Basic and acidic residues" evidence="3">
    <location>
        <begin position="179"/>
        <end position="197"/>
    </location>
</feature>
<protein>
    <submittedName>
        <fullName evidence="4">ADP-ribosylation factor GTPase-activating protein 2-like</fullName>
    </submittedName>
</protein>
<evidence type="ECO:0000256" key="3">
    <source>
        <dbReference type="SAM" id="MobiDB-lite"/>
    </source>
</evidence>
<dbReference type="AlphaFoldDB" id="A0A1V9XBS3"/>
<keyword evidence="5" id="KW-1185">Reference proteome</keyword>
<dbReference type="EMBL" id="MNPL01016074">
    <property type="protein sequence ID" value="OQR70792.1"/>
    <property type="molecule type" value="Genomic_DNA"/>
</dbReference>
<dbReference type="OrthoDB" id="983479at2759"/>
<feature type="compositionally biased region" description="Low complexity" evidence="3">
    <location>
        <begin position="285"/>
        <end position="303"/>
    </location>
</feature>
<feature type="non-terminal residue" evidence="4">
    <location>
        <position position="1"/>
    </location>
</feature>
<feature type="compositionally biased region" description="Basic and acidic residues" evidence="3">
    <location>
        <begin position="221"/>
        <end position="233"/>
    </location>
</feature>
<comment type="caution">
    <text evidence="4">The sequence shown here is derived from an EMBL/GenBank/DDBJ whole genome shotgun (WGS) entry which is preliminary data.</text>
</comment>
<reference evidence="4 5" key="1">
    <citation type="journal article" date="2017" name="Gigascience">
        <title>Draft genome of the honey bee ectoparasitic mite, Tropilaelaps mercedesae, is shaped by the parasitic life history.</title>
        <authorList>
            <person name="Dong X."/>
            <person name="Armstrong S.D."/>
            <person name="Xia D."/>
            <person name="Makepeace B.L."/>
            <person name="Darby A.C."/>
            <person name="Kadowaki T."/>
        </authorList>
    </citation>
    <scope>NUCLEOTIDE SEQUENCE [LARGE SCALE GENOMIC DNA]</scope>
    <source>
        <strain evidence="4">Wuxi-XJTLU</strain>
    </source>
</reference>
<dbReference type="GO" id="GO:0046872">
    <property type="term" value="F:metal ion binding"/>
    <property type="evidence" value="ECO:0007669"/>
    <property type="project" value="UniProtKB-KW"/>
</dbReference>
<dbReference type="STRING" id="418985.A0A1V9XBS3"/>
<feature type="compositionally biased region" description="Basic and acidic residues" evidence="3">
    <location>
        <begin position="18"/>
        <end position="31"/>
    </location>
</feature>
<dbReference type="GO" id="GO:0000139">
    <property type="term" value="C:Golgi membrane"/>
    <property type="evidence" value="ECO:0007669"/>
    <property type="project" value="GOC"/>
</dbReference>
<feature type="region of interest" description="Disordered" evidence="3">
    <location>
        <begin position="1"/>
        <end position="119"/>
    </location>
</feature>